<keyword evidence="13" id="KW-1185">Reference proteome</keyword>
<evidence type="ECO:0000256" key="6">
    <source>
        <dbReference type="ARBA" id="ARBA00022960"/>
    </source>
</evidence>
<keyword evidence="6 9" id="KW-0133">Cell shape</keyword>
<organism evidence="12 13">
    <name type="scientific">Nitrosomonas halophila</name>
    <dbReference type="NCBI Taxonomy" id="44576"/>
    <lineage>
        <taxon>Bacteria</taxon>
        <taxon>Pseudomonadati</taxon>
        <taxon>Pseudomonadota</taxon>
        <taxon>Betaproteobacteria</taxon>
        <taxon>Nitrosomonadales</taxon>
        <taxon>Nitrosomonadaceae</taxon>
        <taxon>Nitrosomonas</taxon>
    </lineage>
</organism>
<dbReference type="InterPro" id="IPR050979">
    <property type="entry name" value="LD-transpeptidase"/>
</dbReference>
<dbReference type="PANTHER" id="PTHR30582">
    <property type="entry name" value="L,D-TRANSPEPTIDASE"/>
    <property type="match status" value="1"/>
</dbReference>
<dbReference type="GO" id="GO:0071555">
    <property type="term" value="P:cell wall organization"/>
    <property type="evidence" value="ECO:0007669"/>
    <property type="project" value="UniProtKB-UniRule"/>
</dbReference>
<dbReference type="OrthoDB" id="9787225at2"/>
<evidence type="ECO:0000256" key="9">
    <source>
        <dbReference type="PROSITE-ProRule" id="PRU01373"/>
    </source>
</evidence>
<keyword evidence="3" id="KW-0328">Glycosyltransferase</keyword>
<dbReference type="CDD" id="cd16913">
    <property type="entry name" value="YkuD_like"/>
    <property type="match status" value="1"/>
</dbReference>
<dbReference type="GO" id="GO:0018104">
    <property type="term" value="P:peptidoglycan-protein cross-linking"/>
    <property type="evidence" value="ECO:0007669"/>
    <property type="project" value="TreeGrafter"/>
</dbReference>
<dbReference type="InterPro" id="IPR038063">
    <property type="entry name" value="Transpep_catalytic_dom"/>
</dbReference>
<proteinExistence type="inferred from homology"/>
<dbReference type="RefSeq" id="WP_090413175.1">
    <property type="nucleotide sequence ID" value="NZ_FNOY01000016.1"/>
</dbReference>
<evidence type="ECO:0000256" key="5">
    <source>
        <dbReference type="ARBA" id="ARBA00022801"/>
    </source>
</evidence>
<dbReference type="CDD" id="cd00118">
    <property type="entry name" value="LysM"/>
    <property type="match status" value="1"/>
</dbReference>
<dbReference type="InterPro" id="IPR018392">
    <property type="entry name" value="LysM"/>
</dbReference>
<feature type="region of interest" description="Disordered" evidence="10">
    <location>
        <begin position="20"/>
        <end position="49"/>
    </location>
</feature>
<dbReference type="STRING" id="44576.SAMN05421881_101624"/>
<evidence type="ECO:0000256" key="10">
    <source>
        <dbReference type="SAM" id="MobiDB-lite"/>
    </source>
</evidence>
<dbReference type="Pfam" id="PF03734">
    <property type="entry name" value="YkuD"/>
    <property type="match status" value="1"/>
</dbReference>
<dbReference type="Proteomes" id="UP000198640">
    <property type="component" value="Unassembled WGS sequence"/>
</dbReference>
<dbReference type="GO" id="GO:0008360">
    <property type="term" value="P:regulation of cell shape"/>
    <property type="evidence" value="ECO:0007669"/>
    <property type="project" value="UniProtKB-UniRule"/>
</dbReference>
<keyword evidence="4" id="KW-0808">Transferase</keyword>
<evidence type="ECO:0000256" key="8">
    <source>
        <dbReference type="ARBA" id="ARBA00023316"/>
    </source>
</evidence>
<protein>
    <submittedName>
        <fullName evidence="12">L,D-transpeptidase ErfK/SrfK</fullName>
    </submittedName>
</protein>
<dbReference type="PANTHER" id="PTHR30582:SF24">
    <property type="entry name" value="L,D-TRANSPEPTIDASE ERFK_SRFK-RELATED"/>
    <property type="match status" value="1"/>
</dbReference>
<dbReference type="GO" id="GO:0005576">
    <property type="term" value="C:extracellular region"/>
    <property type="evidence" value="ECO:0007669"/>
    <property type="project" value="TreeGrafter"/>
</dbReference>
<comment type="similarity">
    <text evidence="2">Belongs to the YkuD family.</text>
</comment>
<evidence type="ECO:0000256" key="7">
    <source>
        <dbReference type="ARBA" id="ARBA00022984"/>
    </source>
</evidence>
<name>A0A1H3GSG2_9PROT</name>
<evidence type="ECO:0000313" key="13">
    <source>
        <dbReference type="Proteomes" id="UP000198640"/>
    </source>
</evidence>
<evidence type="ECO:0000256" key="2">
    <source>
        <dbReference type="ARBA" id="ARBA00005992"/>
    </source>
</evidence>
<feature type="active site" description="Nucleophile" evidence="9">
    <location>
        <position position="262"/>
    </location>
</feature>
<dbReference type="GO" id="GO:0016757">
    <property type="term" value="F:glycosyltransferase activity"/>
    <property type="evidence" value="ECO:0007669"/>
    <property type="project" value="UniProtKB-KW"/>
</dbReference>
<comment type="pathway">
    <text evidence="1 9">Cell wall biogenesis; peptidoglycan biosynthesis.</text>
</comment>
<keyword evidence="8 9" id="KW-0961">Cell wall biogenesis/degradation</keyword>
<evidence type="ECO:0000256" key="4">
    <source>
        <dbReference type="ARBA" id="ARBA00022679"/>
    </source>
</evidence>
<reference evidence="12 13" key="1">
    <citation type="submission" date="2016-10" db="EMBL/GenBank/DDBJ databases">
        <authorList>
            <person name="de Groot N.N."/>
        </authorList>
    </citation>
    <scope>NUCLEOTIDE SEQUENCE [LARGE SCALE GENOMIC DNA]</scope>
    <source>
        <strain evidence="12 13">Nm1</strain>
    </source>
</reference>
<feature type="domain" description="L,D-TPase catalytic" evidence="11">
    <location>
        <begin position="146"/>
        <end position="286"/>
    </location>
</feature>
<feature type="compositionally biased region" description="Polar residues" evidence="10">
    <location>
        <begin position="20"/>
        <end position="35"/>
    </location>
</feature>
<feature type="active site" description="Proton donor/acceptor" evidence="9">
    <location>
        <position position="246"/>
    </location>
</feature>
<accession>A0A1H3GSG2</accession>
<dbReference type="SUPFAM" id="SSF141523">
    <property type="entry name" value="L,D-transpeptidase catalytic domain-like"/>
    <property type="match status" value="1"/>
</dbReference>
<evidence type="ECO:0000256" key="3">
    <source>
        <dbReference type="ARBA" id="ARBA00022676"/>
    </source>
</evidence>
<dbReference type="Gene3D" id="2.40.440.10">
    <property type="entry name" value="L,D-transpeptidase catalytic domain-like"/>
    <property type="match status" value="1"/>
</dbReference>
<evidence type="ECO:0000259" key="11">
    <source>
        <dbReference type="PROSITE" id="PS52029"/>
    </source>
</evidence>
<dbReference type="InterPro" id="IPR005490">
    <property type="entry name" value="LD_TPept_cat_dom"/>
</dbReference>
<sequence>MRVLIKVKDTVKHFKTVAANTANPSRRLSKSNNGRSPRLAPSRPGENLRRLPETGPRLWCALLAALFLGSVHANSWVLPPRDVDLIGEVQTTLASRDETLLDIARRYGIGQDEILLTNPHINRWLPQDGDEVILPLRFIIPAAERTGIVINLPEMRLYYFPKPEKGQKPQIITHPISIGRMDWNTPLGRTTIARKQKDPTWTPPQSLREKAIAEGGPPLPDVVPPGPDNPLGRYALYLGIPSYLIHSTNKPFGVGMRVTHGCIRMYPEDIEKFYDMVPVGTPVQIVNQPIKLGWVGKLLFIELHPPLEEEEVAPADYIHMVHDTIVEFLDKTTRDARGQTIKFVRIDQEALDLAIQERNGIPRLISED</sequence>
<keyword evidence="5" id="KW-0378">Hydrolase</keyword>
<evidence type="ECO:0000313" key="12">
    <source>
        <dbReference type="EMBL" id="SDY05259.1"/>
    </source>
</evidence>
<gene>
    <name evidence="12" type="ORF">SAMN05421881_101624</name>
</gene>
<evidence type="ECO:0000256" key="1">
    <source>
        <dbReference type="ARBA" id="ARBA00004752"/>
    </source>
</evidence>
<dbReference type="UniPathway" id="UPA00219"/>
<dbReference type="AlphaFoldDB" id="A0A1H3GSG2"/>
<keyword evidence="7 9" id="KW-0573">Peptidoglycan synthesis</keyword>
<dbReference type="GO" id="GO:0071972">
    <property type="term" value="F:peptidoglycan L,D-transpeptidase activity"/>
    <property type="evidence" value="ECO:0007669"/>
    <property type="project" value="TreeGrafter"/>
</dbReference>
<dbReference type="PROSITE" id="PS52029">
    <property type="entry name" value="LD_TPASE"/>
    <property type="match status" value="1"/>
</dbReference>
<dbReference type="EMBL" id="FNOY01000016">
    <property type="protein sequence ID" value="SDY05259.1"/>
    <property type="molecule type" value="Genomic_DNA"/>
</dbReference>